<evidence type="ECO:0000313" key="2">
    <source>
        <dbReference type="EMBL" id="KAK7684240.1"/>
    </source>
</evidence>
<feature type="compositionally biased region" description="Low complexity" evidence="1">
    <location>
        <begin position="61"/>
        <end position="71"/>
    </location>
</feature>
<sequence length="122" mass="13866">MIWYIFPTHKKEDNPSAYGRAILPPFHVRCQLPFMETTLWSFPMHPPAQPPTGRLALRIQSTSASSPTSSTCVPLLTDGEDVDTLDEGMAFPPRSKRGRYETMSDFSIRRSYEDAVRESKET</sequence>
<protein>
    <submittedName>
        <fullName evidence="2">Uncharacterized protein</fullName>
    </submittedName>
</protein>
<organism evidence="2 3">
    <name type="scientific">Cerrena zonata</name>
    <dbReference type="NCBI Taxonomy" id="2478898"/>
    <lineage>
        <taxon>Eukaryota</taxon>
        <taxon>Fungi</taxon>
        <taxon>Dikarya</taxon>
        <taxon>Basidiomycota</taxon>
        <taxon>Agaricomycotina</taxon>
        <taxon>Agaricomycetes</taxon>
        <taxon>Polyporales</taxon>
        <taxon>Cerrenaceae</taxon>
        <taxon>Cerrena</taxon>
    </lineage>
</organism>
<feature type="region of interest" description="Disordered" evidence="1">
    <location>
        <begin position="60"/>
        <end position="97"/>
    </location>
</feature>
<dbReference type="AlphaFoldDB" id="A0AAW0FSD4"/>
<keyword evidence="3" id="KW-1185">Reference proteome</keyword>
<comment type="caution">
    <text evidence="2">The sequence shown here is derived from an EMBL/GenBank/DDBJ whole genome shotgun (WGS) entry which is preliminary data.</text>
</comment>
<dbReference type="EMBL" id="JASBNA010000026">
    <property type="protein sequence ID" value="KAK7684240.1"/>
    <property type="molecule type" value="Genomic_DNA"/>
</dbReference>
<evidence type="ECO:0000256" key="1">
    <source>
        <dbReference type="SAM" id="MobiDB-lite"/>
    </source>
</evidence>
<name>A0AAW0FSD4_9APHY</name>
<gene>
    <name evidence="2" type="ORF">QCA50_012564</name>
</gene>
<accession>A0AAW0FSD4</accession>
<evidence type="ECO:0000313" key="3">
    <source>
        <dbReference type="Proteomes" id="UP001385951"/>
    </source>
</evidence>
<proteinExistence type="predicted"/>
<dbReference type="Proteomes" id="UP001385951">
    <property type="component" value="Unassembled WGS sequence"/>
</dbReference>
<reference evidence="2 3" key="1">
    <citation type="submission" date="2022-09" db="EMBL/GenBank/DDBJ databases">
        <authorList>
            <person name="Palmer J.M."/>
        </authorList>
    </citation>
    <scope>NUCLEOTIDE SEQUENCE [LARGE SCALE GENOMIC DNA]</scope>
    <source>
        <strain evidence="2 3">DSM 7382</strain>
    </source>
</reference>